<dbReference type="AlphaFoldDB" id="A0A8S1RSA4"/>
<comment type="caution">
    <text evidence="1">The sequence shown here is derived from an EMBL/GenBank/DDBJ whole genome shotgun (WGS) entry which is preliminary data.</text>
</comment>
<proteinExistence type="predicted"/>
<dbReference type="Proteomes" id="UP000692954">
    <property type="component" value="Unassembled WGS sequence"/>
</dbReference>
<name>A0A8S1RSA4_9CILI</name>
<sequence length="637" mass="75783">MNNIQVKGEQLFKQTIQKKNFQIVYYFRIVYINFCKAFEITLTNKNEDFYVIKESIFQMENIKSESDFFNILRRSFLKQSPDAHYISILSVLALVFKGISLDDIVNICNCDKEHIQNIFDEEIIDLLYLKYTIQKCINSILTIQQVIVSLIYYNNGTLLEQHKKIKGINILIYKNKKIFQIKGGLNKYQITNLNYVTYGNRMVMIWLWNIENFQALSKPTNEGLFYIMLQICRFSNFENDHTPPYKHPELRGQSIEIAKKKTKLMNKDYSPQQQGNIESLNMVIKANRDYFINYYISQFDQNLVQEYMNKFQIKQQQIQEINKIIITKDGYGFNFLVTNSQKAIKLALIAKQTKQMIIVIALLFTYFSFQTSLYQFKHQIEIVLSFIYNKKYKYFKTRAEHNKTERSIKKISLPSLQKIQFYKKLDQIIQLKNRLKDYSTIRQNMYLDEVNSETQKTLEITNWLQDELKKQQENLSIVQLEMKQMNIHFKNLDKLIAEQITIITELSEKVIYIKQKSKIETKKAYQEKKQLQHQLEASRRLTYFQNIPPSPGMILNIENSYFLDTNKKHQNLQQINAIHSHNEIYNRGNKIKIKFFRLKSEKVEENILKGVNYNLHTQDLLNQLTDLESGSNSVIKF</sequence>
<dbReference type="EMBL" id="CAJJDN010000268">
    <property type="protein sequence ID" value="CAD8130190.1"/>
    <property type="molecule type" value="Genomic_DNA"/>
</dbReference>
<evidence type="ECO:0000313" key="2">
    <source>
        <dbReference type="Proteomes" id="UP000692954"/>
    </source>
</evidence>
<accession>A0A8S1RSA4</accession>
<evidence type="ECO:0000313" key="1">
    <source>
        <dbReference type="EMBL" id="CAD8130190.1"/>
    </source>
</evidence>
<keyword evidence="2" id="KW-1185">Reference proteome</keyword>
<gene>
    <name evidence="1" type="ORF">PSON_ATCC_30995.1.T2680016</name>
</gene>
<organism evidence="1 2">
    <name type="scientific">Paramecium sonneborni</name>
    <dbReference type="NCBI Taxonomy" id="65129"/>
    <lineage>
        <taxon>Eukaryota</taxon>
        <taxon>Sar</taxon>
        <taxon>Alveolata</taxon>
        <taxon>Ciliophora</taxon>
        <taxon>Intramacronucleata</taxon>
        <taxon>Oligohymenophorea</taxon>
        <taxon>Peniculida</taxon>
        <taxon>Parameciidae</taxon>
        <taxon>Paramecium</taxon>
    </lineage>
</organism>
<dbReference type="OrthoDB" id="292926at2759"/>
<protein>
    <submittedName>
        <fullName evidence="1">Uncharacterized protein</fullName>
    </submittedName>
</protein>
<reference evidence="1" key="1">
    <citation type="submission" date="2021-01" db="EMBL/GenBank/DDBJ databases">
        <authorList>
            <consortium name="Genoscope - CEA"/>
            <person name="William W."/>
        </authorList>
    </citation>
    <scope>NUCLEOTIDE SEQUENCE</scope>
</reference>